<evidence type="ECO:0000313" key="2">
    <source>
        <dbReference type="Proteomes" id="UP000694867"/>
    </source>
</evidence>
<gene>
    <name evidence="3" type="primary">LOC100908807</name>
</gene>
<dbReference type="InterPro" id="IPR016161">
    <property type="entry name" value="Ald_DH/histidinol_DH"/>
</dbReference>
<dbReference type="RefSeq" id="XP_003747047.1">
    <property type="nucleotide sequence ID" value="XM_003746999.1"/>
</dbReference>
<dbReference type="Pfam" id="PF00171">
    <property type="entry name" value="Aldedh"/>
    <property type="match status" value="2"/>
</dbReference>
<proteinExistence type="predicted"/>
<reference evidence="3" key="1">
    <citation type="submission" date="2025-08" db="UniProtKB">
        <authorList>
            <consortium name="RefSeq"/>
        </authorList>
    </citation>
    <scope>IDENTIFICATION</scope>
</reference>
<dbReference type="SUPFAM" id="SSF53720">
    <property type="entry name" value="ALDH-like"/>
    <property type="match status" value="2"/>
</dbReference>
<dbReference type="GO" id="GO:0016491">
    <property type="term" value="F:oxidoreductase activity"/>
    <property type="evidence" value="ECO:0007669"/>
    <property type="project" value="InterPro"/>
</dbReference>
<evidence type="ECO:0000259" key="1">
    <source>
        <dbReference type="Pfam" id="PF00171"/>
    </source>
</evidence>
<evidence type="ECO:0000313" key="3">
    <source>
        <dbReference type="RefSeq" id="XP_003747047.1"/>
    </source>
</evidence>
<dbReference type="PANTHER" id="PTHR11699">
    <property type="entry name" value="ALDEHYDE DEHYDROGENASE-RELATED"/>
    <property type="match status" value="1"/>
</dbReference>
<dbReference type="Gene3D" id="3.40.605.10">
    <property type="entry name" value="Aldehyde Dehydrogenase, Chain A, domain 1"/>
    <property type="match status" value="3"/>
</dbReference>
<accession>A0AAJ6QXG9</accession>
<sequence>MADELAQLKKCFDAMELDWDIIESQDIIKQWLKAHNSEVGSAIAGDLDPSIGGATISVTCPTSGISYKARCADEELLTVALQSAEAAQQEWVSRNPVDKMKAFYKVAHSFERHAKLFATADAICYAHKRFEKCRGISVEYSTEYLYGAARGKNFHYVGSSFDSVLVVQDEEYTPLHLLPEWRFVEALASGCRVVLVVAPSKCLPALVFSEICKAANLPEGLFSVLVMQPESMQKLQQPPMKTYHLPLPPNEKHLSTSIICEGADPDSAVNGAFELLADSWGMPNYFGVMLYVQDSIWEKVWSSLAEQAANVAMNKHNFAKTIDLVSSAKVRVVRATQVSSMEAAEQPTIYVQGFKTAKEVSSLVSTGPLHSDCLSIWTEYVSVALEIADRLSGYRNIWINGQNFFESSPESLRELLCPSGGFDPREKKSRKDNTPVIDASEKHESAGAVDQTFLLYYGGAQKPADSNTYYPVYNRFPPFDQGDKVIAYVPAGGPKDVRNAVEAAAKAFPGWSKLTPLQRSKHMYKFAEVLSERAEGLQNKLSLNTGHSDCAEELEDCVEAAFTWAGSCGRDASSSSAPPKMKIIQSFRPHGVVGILCPDTKVMQSLITLLVGAISNGNTAVLIVPEDYPLAPLTLTQVIEHCKIPPGVINLLTGPTEKLLIPLAGHHEVASLWCWATYRTPAVEEASKLSRRRSVWWFNHSEKYPNAWEEEEVEFHRSYKMNIWLPCSSIFAN</sequence>
<dbReference type="AlphaFoldDB" id="A0AAJ6QXG9"/>
<dbReference type="GeneID" id="100908807"/>
<feature type="domain" description="Aldehyde dehydrogenase" evidence="1">
    <location>
        <begin position="177"/>
        <end position="230"/>
    </location>
</feature>
<protein>
    <submittedName>
        <fullName evidence="3">Aldehyde dehydrogenase family 16 member A1</fullName>
    </submittedName>
</protein>
<dbReference type="KEGG" id="goe:100908807"/>
<feature type="domain" description="Aldehyde dehydrogenase" evidence="1">
    <location>
        <begin position="482"/>
        <end position="670"/>
    </location>
</feature>
<keyword evidence="2" id="KW-1185">Reference proteome</keyword>
<dbReference type="Proteomes" id="UP000694867">
    <property type="component" value="Unplaced"/>
</dbReference>
<organism evidence="2 3">
    <name type="scientific">Galendromus occidentalis</name>
    <name type="common">western predatory mite</name>
    <dbReference type="NCBI Taxonomy" id="34638"/>
    <lineage>
        <taxon>Eukaryota</taxon>
        <taxon>Metazoa</taxon>
        <taxon>Ecdysozoa</taxon>
        <taxon>Arthropoda</taxon>
        <taxon>Chelicerata</taxon>
        <taxon>Arachnida</taxon>
        <taxon>Acari</taxon>
        <taxon>Parasitiformes</taxon>
        <taxon>Mesostigmata</taxon>
        <taxon>Gamasina</taxon>
        <taxon>Phytoseioidea</taxon>
        <taxon>Phytoseiidae</taxon>
        <taxon>Typhlodrominae</taxon>
        <taxon>Galendromus</taxon>
    </lineage>
</organism>
<dbReference type="InterPro" id="IPR015590">
    <property type="entry name" value="Aldehyde_DH_dom"/>
</dbReference>
<dbReference type="InterPro" id="IPR016162">
    <property type="entry name" value="Ald_DH_N"/>
</dbReference>
<name>A0AAJ6QXG9_9ACAR</name>